<sequence length="365" mass="39470">MPYSESNSRLLLIDNRDPAVQYDGSWDREEYWGDLLSTAYTDNLSVSLEFDGTRIMVATLAVPESANYSFAPTLRFTIDNEVVDTLVPDPFVNWTFYSIFDRQGLKDGTHTINITVLMTSEEYPFFLDGFMFQPSKKYWSLAFAPENLEVDSGNSSTSASSSKPPVGAIVGGTLGGLLLVGLACAAFFWWWRKKQHVYMSLDGHDAAEPKREGSITPFTSTRPVSTMSADSKLAHSKSLDTILSPSTPRASSSTPTPSASNPSISVSPPSEYSDANATMALSDASESAPSSAPGTTGYDVHDAPHSHSIHGRVGIAPLGTARKSSMTDMVQAALQAARTFRAARRAEVADPEATPTEAPPLYSER</sequence>
<evidence type="ECO:0000256" key="1">
    <source>
        <dbReference type="SAM" id="MobiDB-lite"/>
    </source>
</evidence>
<organism evidence="3 4">
    <name type="scientific">Trametes cubensis</name>
    <dbReference type="NCBI Taxonomy" id="1111947"/>
    <lineage>
        <taxon>Eukaryota</taxon>
        <taxon>Fungi</taxon>
        <taxon>Dikarya</taxon>
        <taxon>Basidiomycota</taxon>
        <taxon>Agaricomycotina</taxon>
        <taxon>Agaricomycetes</taxon>
        <taxon>Polyporales</taxon>
        <taxon>Polyporaceae</taxon>
        <taxon>Trametes</taxon>
    </lineage>
</organism>
<dbReference type="Gene3D" id="2.60.120.260">
    <property type="entry name" value="Galactose-binding domain-like"/>
    <property type="match status" value="1"/>
</dbReference>
<feature type="compositionally biased region" description="Low complexity" evidence="1">
    <location>
        <begin position="244"/>
        <end position="265"/>
    </location>
</feature>
<feature type="compositionally biased region" description="Polar residues" evidence="1">
    <location>
        <begin position="266"/>
        <end position="276"/>
    </location>
</feature>
<keyword evidence="2" id="KW-0472">Membrane</keyword>
<dbReference type="AlphaFoldDB" id="A0AAD7U1Y7"/>
<keyword evidence="2" id="KW-0812">Transmembrane</keyword>
<feature type="region of interest" description="Disordered" evidence="1">
    <location>
        <begin position="345"/>
        <end position="365"/>
    </location>
</feature>
<keyword evidence="2" id="KW-1133">Transmembrane helix</keyword>
<name>A0AAD7U1Y7_9APHY</name>
<evidence type="ECO:0000313" key="3">
    <source>
        <dbReference type="EMBL" id="KAJ8496284.1"/>
    </source>
</evidence>
<feature type="compositionally biased region" description="Low complexity" evidence="1">
    <location>
        <begin position="280"/>
        <end position="292"/>
    </location>
</feature>
<evidence type="ECO:0000313" key="4">
    <source>
        <dbReference type="Proteomes" id="UP001215151"/>
    </source>
</evidence>
<feature type="compositionally biased region" description="Low complexity" evidence="1">
    <location>
        <begin position="351"/>
        <end position="365"/>
    </location>
</feature>
<gene>
    <name evidence="3" type="ORF">ONZ51_g1196</name>
</gene>
<evidence type="ECO:0000256" key="2">
    <source>
        <dbReference type="SAM" id="Phobius"/>
    </source>
</evidence>
<protein>
    <submittedName>
        <fullName evidence="3">Uncharacterized protein</fullName>
    </submittedName>
</protein>
<reference evidence="3" key="1">
    <citation type="submission" date="2022-11" db="EMBL/GenBank/DDBJ databases">
        <title>Genome Sequence of Cubamyces cubensis.</title>
        <authorList>
            <person name="Buettner E."/>
        </authorList>
    </citation>
    <scope>NUCLEOTIDE SEQUENCE</scope>
    <source>
        <strain evidence="3">MPL-01</strain>
    </source>
</reference>
<feature type="region of interest" description="Disordered" evidence="1">
    <location>
        <begin position="207"/>
        <end position="311"/>
    </location>
</feature>
<dbReference type="EMBL" id="JAPEVG010000016">
    <property type="protein sequence ID" value="KAJ8496284.1"/>
    <property type="molecule type" value="Genomic_DNA"/>
</dbReference>
<proteinExistence type="predicted"/>
<accession>A0AAD7U1Y7</accession>
<feature type="compositionally biased region" description="Polar residues" evidence="1">
    <location>
        <begin position="216"/>
        <end position="229"/>
    </location>
</feature>
<feature type="transmembrane region" description="Helical" evidence="2">
    <location>
        <begin position="166"/>
        <end position="191"/>
    </location>
</feature>
<dbReference type="Proteomes" id="UP001215151">
    <property type="component" value="Unassembled WGS sequence"/>
</dbReference>
<comment type="caution">
    <text evidence="3">The sequence shown here is derived from an EMBL/GenBank/DDBJ whole genome shotgun (WGS) entry which is preliminary data.</text>
</comment>
<keyword evidence="4" id="KW-1185">Reference proteome</keyword>